<dbReference type="EMBL" id="GL877424">
    <property type="protein sequence ID" value="ELA47133.1"/>
    <property type="molecule type" value="Genomic_DNA"/>
</dbReference>
<dbReference type="STRING" id="948595.L2GUZ7"/>
<gene>
    <name evidence="2" type="ORF">VCUG_01406</name>
</gene>
<keyword evidence="3" id="KW-1185">Reference proteome</keyword>
<accession>L2GUZ7</accession>
<feature type="domain" description="Brix" evidence="1">
    <location>
        <begin position="8"/>
        <end position="187"/>
    </location>
</feature>
<dbReference type="GeneID" id="19879284"/>
<evidence type="ECO:0000313" key="3">
    <source>
        <dbReference type="Proteomes" id="UP000011081"/>
    </source>
</evidence>
<reference evidence="3" key="1">
    <citation type="submission" date="2011-03" db="EMBL/GenBank/DDBJ databases">
        <title>The genome sequence of Vavraia culicis strain floridensis.</title>
        <authorList>
            <consortium name="The Broad Institute Genome Sequencing Platform"/>
            <person name="Cuomo C."/>
            <person name="Becnel J."/>
            <person name="Sanscrainte N."/>
            <person name="Young S.K."/>
            <person name="Zeng Q."/>
            <person name="Gargeya S."/>
            <person name="Fitzgerald M."/>
            <person name="Haas B."/>
            <person name="Abouelleil A."/>
            <person name="Alvarado L."/>
            <person name="Arachchi H.M."/>
            <person name="Berlin A."/>
            <person name="Chapman S.B."/>
            <person name="Gearin G."/>
            <person name="Goldberg J."/>
            <person name="Griggs A."/>
            <person name="Gujja S."/>
            <person name="Hansen M."/>
            <person name="Heiman D."/>
            <person name="Howarth C."/>
            <person name="Larimer J."/>
            <person name="Lui A."/>
            <person name="MacDonald P.J.P."/>
            <person name="McCowen C."/>
            <person name="Montmayeur A."/>
            <person name="Murphy C."/>
            <person name="Neiman D."/>
            <person name="Pearson M."/>
            <person name="Priest M."/>
            <person name="Roberts A."/>
            <person name="Saif S."/>
            <person name="Shea T."/>
            <person name="Sisk P."/>
            <person name="Stolte C."/>
            <person name="Sykes S."/>
            <person name="Wortman J."/>
            <person name="Nusbaum C."/>
            <person name="Birren B."/>
        </authorList>
    </citation>
    <scope>NUCLEOTIDE SEQUENCE [LARGE SCALE GENOMIC DNA]</scope>
    <source>
        <strain evidence="3">floridensis</strain>
    </source>
</reference>
<protein>
    <recommendedName>
        <fullName evidence="1">Brix domain-containing protein</fullName>
    </recommendedName>
</protein>
<dbReference type="SMART" id="SM00879">
    <property type="entry name" value="Brix"/>
    <property type="match status" value="1"/>
</dbReference>
<dbReference type="VEuPathDB" id="MicrosporidiaDB:VCUG_01406"/>
<evidence type="ECO:0000259" key="1">
    <source>
        <dbReference type="PROSITE" id="PS50833"/>
    </source>
</evidence>
<evidence type="ECO:0000313" key="2">
    <source>
        <dbReference type="EMBL" id="ELA47133.1"/>
    </source>
</evidence>
<dbReference type="Pfam" id="PF04427">
    <property type="entry name" value="Brix"/>
    <property type="match status" value="1"/>
</dbReference>
<dbReference type="HOGENOM" id="CLU_109938_0_0_1"/>
<dbReference type="OrthoDB" id="264354at2759"/>
<dbReference type="GO" id="GO:0019843">
    <property type="term" value="F:rRNA binding"/>
    <property type="evidence" value="ECO:0007669"/>
    <property type="project" value="InterPro"/>
</dbReference>
<dbReference type="InParanoid" id="L2GUZ7"/>
<dbReference type="Proteomes" id="UP000011081">
    <property type="component" value="Unassembled WGS sequence"/>
</dbReference>
<dbReference type="GO" id="GO:0006364">
    <property type="term" value="P:rRNA processing"/>
    <property type="evidence" value="ECO:0007669"/>
    <property type="project" value="InterPro"/>
</dbReference>
<name>L2GUZ7_VAVCU</name>
<proteinExistence type="predicted"/>
<dbReference type="AlphaFoldDB" id="L2GUZ7"/>
<dbReference type="InterPro" id="IPR007109">
    <property type="entry name" value="Brix"/>
</dbReference>
<dbReference type="PROSITE" id="PS50833">
    <property type="entry name" value="BRIX"/>
    <property type="match status" value="1"/>
</dbReference>
<dbReference type="OMA" id="RMFEPNT"/>
<dbReference type="RefSeq" id="XP_008074424.1">
    <property type="nucleotide sequence ID" value="XM_008076233.1"/>
</dbReference>
<sequence>MSENVEDQIKFIVRYGKISKKAKILLNSIKRMFEPNTNTRFNETNKFDFKLYKKLAEMYRIDTFIVLKESKNSIHIKMSKANEQMTIYLQVMGFDAYSVNGNYKSDALLTFSGFDKDDAFKKLFGRQHFENVDSVERVINFTRDGECIYVRHYKILRNEGRCVKIGLKELGPKIKMKCVKTDESSLGERW</sequence>
<organism evidence="2 3">
    <name type="scientific">Vavraia culicis (isolate floridensis)</name>
    <name type="common">Microsporidian parasite</name>
    <dbReference type="NCBI Taxonomy" id="948595"/>
    <lineage>
        <taxon>Eukaryota</taxon>
        <taxon>Fungi</taxon>
        <taxon>Fungi incertae sedis</taxon>
        <taxon>Microsporidia</taxon>
        <taxon>Pleistophoridae</taxon>
        <taxon>Vavraia</taxon>
    </lineage>
</organism>